<dbReference type="AlphaFoldDB" id="A0A5M6A5S9"/>
<dbReference type="Proteomes" id="UP000325055">
    <property type="component" value="Unassembled WGS sequence"/>
</dbReference>
<comment type="caution">
    <text evidence="1">The sequence shown here is derived from an EMBL/GenBank/DDBJ whole genome shotgun (WGS) entry which is preliminary data.</text>
</comment>
<evidence type="ECO:0000313" key="2">
    <source>
        <dbReference type="Proteomes" id="UP000325055"/>
    </source>
</evidence>
<name>A0A5M6A5S9_9BACE</name>
<reference evidence="1 2" key="1">
    <citation type="journal article" date="2019" name="Nat. Med.">
        <title>A library of human gut bacterial isolates paired with longitudinal multiomics data enables mechanistic microbiome research.</title>
        <authorList>
            <person name="Poyet M."/>
            <person name="Groussin M."/>
            <person name="Gibbons S.M."/>
            <person name="Avila-Pacheco J."/>
            <person name="Jiang X."/>
            <person name="Kearney S.M."/>
            <person name="Perrotta A.R."/>
            <person name="Berdy B."/>
            <person name="Zhao S."/>
            <person name="Lieberman T.D."/>
            <person name="Swanson P.K."/>
            <person name="Smith M."/>
            <person name="Roesemann S."/>
            <person name="Alexander J.E."/>
            <person name="Rich S.A."/>
            <person name="Livny J."/>
            <person name="Vlamakis H."/>
            <person name="Clish C."/>
            <person name="Bullock K."/>
            <person name="Deik A."/>
            <person name="Scott J."/>
            <person name="Pierce K.A."/>
            <person name="Xavier R.J."/>
            <person name="Alm E.J."/>
        </authorList>
    </citation>
    <scope>NUCLEOTIDE SEQUENCE [LARGE SCALE GENOMIC DNA]</scope>
    <source>
        <strain evidence="1 2">BIOML-A7</strain>
    </source>
</reference>
<evidence type="ECO:0000313" key="1">
    <source>
        <dbReference type="EMBL" id="KAA5406250.1"/>
    </source>
</evidence>
<gene>
    <name evidence="1" type="ORF">F2Y86_18490</name>
</gene>
<protein>
    <submittedName>
        <fullName evidence="1">Uncharacterized protein</fullName>
    </submittedName>
</protein>
<dbReference type="EMBL" id="VVYW01000016">
    <property type="protein sequence ID" value="KAA5406250.1"/>
    <property type="molecule type" value="Genomic_DNA"/>
</dbReference>
<proteinExistence type="predicted"/>
<dbReference type="RefSeq" id="WP_149950218.1">
    <property type="nucleotide sequence ID" value="NZ_RCXI01000017.1"/>
</dbReference>
<sequence>MAYFWGICYYKFNEAGNLTYTGHWFDAQHRYGEKFALEYDDSGRMRKGILTKMIWNNVERLKV</sequence>
<accession>A0A5M6A5S9</accession>
<organism evidence="1 2">
    <name type="scientific">Bacteroides cellulosilyticus</name>
    <dbReference type="NCBI Taxonomy" id="246787"/>
    <lineage>
        <taxon>Bacteria</taxon>
        <taxon>Pseudomonadati</taxon>
        <taxon>Bacteroidota</taxon>
        <taxon>Bacteroidia</taxon>
        <taxon>Bacteroidales</taxon>
        <taxon>Bacteroidaceae</taxon>
        <taxon>Bacteroides</taxon>
    </lineage>
</organism>